<protein>
    <recommendedName>
        <fullName evidence="7">RING-type domain-containing protein</fullName>
    </recommendedName>
</protein>
<sequence length="224" mass="25555">MVKYRGTISRKDLHGLSSNLLLCLPLFNTGIAFTAFFFSVCILSAIGKPDQFRQNILNQIQSSQIHYLSLLQDRALEKIHEKEVQLEEICKKNMELEQKIAQLAVESSAWQQHSRYHDNMISNLNFNLQKIHAVSRDSKEGCGDSEVDDTASCCYVLATDQHLQHYGENGEKKEPMLCRFCSIRQACMLLLPCKHLCLCKECESRIAFCPLCRSIKSSGMEVFL</sequence>
<feature type="coiled-coil region" evidence="5">
    <location>
        <begin position="79"/>
        <end position="106"/>
    </location>
</feature>
<keyword evidence="5" id="KW-0175">Coiled coil</keyword>
<dbReference type="PROSITE" id="PS50089">
    <property type="entry name" value="ZF_RING_2"/>
    <property type="match status" value="1"/>
</dbReference>
<evidence type="ECO:0000256" key="4">
    <source>
        <dbReference type="PROSITE-ProRule" id="PRU00175"/>
    </source>
</evidence>
<dbReference type="Proteomes" id="UP001346149">
    <property type="component" value="Unassembled WGS sequence"/>
</dbReference>
<keyword evidence="6" id="KW-0472">Membrane</keyword>
<reference evidence="8 9" key="1">
    <citation type="journal article" date="2023" name="Hortic Res">
        <title>Pangenome of water caltrop reveals structural variations and asymmetric subgenome divergence after allopolyploidization.</title>
        <authorList>
            <person name="Zhang X."/>
            <person name="Chen Y."/>
            <person name="Wang L."/>
            <person name="Yuan Y."/>
            <person name="Fang M."/>
            <person name="Shi L."/>
            <person name="Lu R."/>
            <person name="Comes H.P."/>
            <person name="Ma Y."/>
            <person name="Chen Y."/>
            <person name="Huang G."/>
            <person name="Zhou Y."/>
            <person name="Zheng Z."/>
            <person name="Qiu Y."/>
        </authorList>
    </citation>
    <scope>NUCLEOTIDE SEQUENCE [LARGE SCALE GENOMIC DNA]</scope>
    <source>
        <strain evidence="8">F231</strain>
    </source>
</reference>
<evidence type="ECO:0000256" key="2">
    <source>
        <dbReference type="ARBA" id="ARBA00022771"/>
    </source>
</evidence>
<keyword evidence="2 4" id="KW-0863">Zinc-finger</keyword>
<dbReference type="GO" id="GO:0004842">
    <property type="term" value="F:ubiquitin-protein transferase activity"/>
    <property type="evidence" value="ECO:0007669"/>
    <property type="project" value="TreeGrafter"/>
</dbReference>
<keyword evidence="6" id="KW-0812">Transmembrane</keyword>
<gene>
    <name evidence="8" type="ORF">SAY86_003410</name>
</gene>
<evidence type="ECO:0000256" key="6">
    <source>
        <dbReference type="SAM" id="Phobius"/>
    </source>
</evidence>
<organism evidence="8 9">
    <name type="scientific">Trapa natans</name>
    <name type="common">Water chestnut</name>
    <dbReference type="NCBI Taxonomy" id="22666"/>
    <lineage>
        <taxon>Eukaryota</taxon>
        <taxon>Viridiplantae</taxon>
        <taxon>Streptophyta</taxon>
        <taxon>Embryophyta</taxon>
        <taxon>Tracheophyta</taxon>
        <taxon>Spermatophyta</taxon>
        <taxon>Magnoliopsida</taxon>
        <taxon>eudicotyledons</taxon>
        <taxon>Gunneridae</taxon>
        <taxon>Pentapetalae</taxon>
        <taxon>rosids</taxon>
        <taxon>malvids</taxon>
        <taxon>Myrtales</taxon>
        <taxon>Lythraceae</taxon>
        <taxon>Trapa</taxon>
    </lineage>
</organism>
<dbReference type="PANTHER" id="PTHR42647:SF10">
    <property type="entry name" value="F2G19.2"/>
    <property type="match status" value="1"/>
</dbReference>
<evidence type="ECO:0000313" key="8">
    <source>
        <dbReference type="EMBL" id="KAK4803593.1"/>
    </source>
</evidence>
<evidence type="ECO:0000313" key="9">
    <source>
        <dbReference type="Proteomes" id="UP001346149"/>
    </source>
</evidence>
<dbReference type="Gene3D" id="3.30.40.10">
    <property type="entry name" value="Zinc/RING finger domain, C3HC4 (zinc finger)"/>
    <property type="match status" value="1"/>
</dbReference>
<evidence type="ECO:0000259" key="7">
    <source>
        <dbReference type="PROSITE" id="PS50089"/>
    </source>
</evidence>
<comment type="caution">
    <text evidence="8">The sequence shown here is derived from an EMBL/GenBank/DDBJ whole genome shotgun (WGS) entry which is preliminary data.</text>
</comment>
<keyword evidence="9" id="KW-1185">Reference proteome</keyword>
<dbReference type="EMBL" id="JAXQNO010000001">
    <property type="protein sequence ID" value="KAK4803593.1"/>
    <property type="molecule type" value="Genomic_DNA"/>
</dbReference>
<evidence type="ECO:0000256" key="3">
    <source>
        <dbReference type="ARBA" id="ARBA00022833"/>
    </source>
</evidence>
<dbReference type="InterPro" id="IPR013083">
    <property type="entry name" value="Znf_RING/FYVE/PHD"/>
</dbReference>
<dbReference type="GO" id="GO:0008270">
    <property type="term" value="F:zinc ion binding"/>
    <property type="evidence" value="ECO:0007669"/>
    <property type="project" value="UniProtKB-KW"/>
</dbReference>
<evidence type="ECO:0000256" key="1">
    <source>
        <dbReference type="ARBA" id="ARBA00022723"/>
    </source>
</evidence>
<proteinExistence type="predicted"/>
<dbReference type="Pfam" id="PF13920">
    <property type="entry name" value="zf-C3HC4_3"/>
    <property type="match status" value="1"/>
</dbReference>
<accession>A0AAN7M638</accession>
<dbReference type="AlphaFoldDB" id="A0AAN7M638"/>
<feature type="domain" description="RING-type" evidence="7">
    <location>
        <begin position="178"/>
        <end position="213"/>
    </location>
</feature>
<keyword evidence="6" id="KW-1133">Transmembrane helix</keyword>
<dbReference type="InterPro" id="IPR001841">
    <property type="entry name" value="Znf_RING"/>
</dbReference>
<name>A0AAN7M638_TRANT</name>
<dbReference type="PANTHER" id="PTHR42647">
    <property type="entry name" value="SBP (S-RIBONUCLEASE BINDING PROTEIN) FAMILY PROTEIN"/>
    <property type="match status" value="1"/>
</dbReference>
<dbReference type="FunFam" id="3.30.40.10:FF:000239">
    <property type="entry name" value="probable BOI-related E3 ubiquitin-protein ligase 2"/>
    <property type="match status" value="1"/>
</dbReference>
<evidence type="ECO:0000256" key="5">
    <source>
        <dbReference type="SAM" id="Coils"/>
    </source>
</evidence>
<keyword evidence="3" id="KW-0862">Zinc</keyword>
<keyword evidence="1" id="KW-0479">Metal-binding</keyword>
<feature type="transmembrane region" description="Helical" evidence="6">
    <location>
        <begin position="20"/>
        <end position="46"/>
    </location>
</feature>